<dbReference type="Pfam" id="PF00534">
    <property type="entry name" value="Glycos_transf_1"/>
    <property type="match status" value="1"/>
</dbReference>
<sequence length="682" mass="77712">MPPNPNRVPIRRTSRRFSAAHVPLPVYLGLDVEIRDDRTSYYAISVHDGMYSTDYYQGELKKHDEFKSTKEVIIEALTKLHGVVELYAMAQNYKVQLVACSYDIANGFLQGEEAFVDIEECSTLTDYWKDLDAIPFRVHTHGGSPDERASAAVRKAVMWLSPKYPGNLPRISVGYRHEVEVDFNHIIHMVKQVDYQATVCKETWGVFQQMASEFKARKLRVSYFNSTPQGGGVALMRHALLRFLHLSDVEVHWYVARPKPEVFDITKRKFHNVLQGVAPPGVWLSEEDKEAFIEWSDENVNRFWLDNEGPIKNSDVIVIDDPQVSGIIPHIRKHAPNTKIIFRSHIEIRSDLIKNEPEGSTANTWNFLWQFIKQADIFVAHPIKGFIPDDVPTRNTVLLPAATDPLDGLNKPLTSWTRSYYQSVFNRVCVDLGVNEVDWYRPYIVQVARFDPSKGIPDVLEAYRLLREKMDGEFEDASIPQLVICGHGSIDDPDGTVIFEQVQSIIESTKFATISSDIIAVRLPASDQLLNMILRGAYVALQLSHREGFEVKVTEALHKGVPVVAYKAGGIPLQIKSDQDGFLVPIGDYEAVAETLYRLFKEPELHAKMSANAQKCVTEEYFTVWNAMSWLHMFLELTQDKVKKDYKGNGLFDLSALDTTNLGNGRKVSELWREKYNYPIKE</sequence>
<evidence type="ECO:0000256" key="3">
    <source>
        <dbReference type="ARBA" id="ARBA00022526"/>
    </source>
</evidence>
<dbReference type="PANTHER" id="PTHR47779">
    <property type="entry name" value="SYNTHASE (CCG-9), PUTATIVE (AFU_ORTHOLOGUE AFUA_3G12100)-RELATED"/>
    <property type="match status" value="1"/>
</dbReference>
<evidence type="ECO:0000256" key="5">
    <source>
        <dbReference type="ARBA" id="ARBA00022679"/>
    </source>
</evidence>
<comment type="similarity">
    <text evidence="1">Belongs to the glycosyltransferase group 1 family. Glycosyltransferase 4 subfamily.</text>
</comment>
<evidence type="ECO:0000256" key="2">
    <source>
        <dbReference type="ARBA" id="ARBA00011738"/>
    </source>
</evidence>
<keyword evidence="5" id="KW-0808">Transferase</keyword>
<dbReference type="GO" id="GO:0006006">
    <property type="term" value="P:glucose metabolic process"/>
    <property type="evidence" value="ECO:0007669"/>
    <property type="project" value="UniProtKB-KW"/>
</dbReference>
<proteinExistence type="inferred from homology"/>
<feature type="domain" description="Glycosyl transferase family 1" evidence="7">
    <location>
        <begin position="441"/>
        <end position="615"/>
    </location>
</feature>
<dbReference type="OrthoDB" id="937291at2759"/>
<evidence type="ECO:0000256" key="4">
    <source>
        <dbReference type="ARBA" id="ARBA00022676"/>
    </source>
</evidence>
<dbReference type="Gene3D" id="3.40.50.2000">
    <property type="entry name" value="Glycogen Phosphorylase B"/>
    <property type="match status" value="2"/>
</dbReference>
<dbReference type="Proteomes" id="UP000054107">
    <property type="component" value="Unassembled WGS sequence"/>
</dbReference>
<protein>
    <submittedName>
        <fullName evidence="9">Uncharacterized protein</fullName>
    </submittedName>
</protein>
<reference evidence="9 10" key="1">
    <citation type="submission" date="2014-09" db="EMBL/GenBank/DDBJ databases">
        <authorList>
            <person name="Ellenberger Sabrina"/>
        </authorList>
    </citation>
    <scope>NUCLEOTIDE SEQUENCE [LARGE SCALE GENOMIC DNA]</scope>
    <source>
        <strain evidence="9 10">CBS 412.66</strain>
    </source>
</reference>
<organism evidence="9 10">
    <name type="scientific">Parasitella parasitica</name>
    <dbReference type="NCBI Taxonomy" id="35722"/>
    <lineage>
        <taxon>Eukaryota</taxon>
        <taxon>Fungi</taxon>
        <taxon>Fungi incertae sedis</taxon>
        <taxon>Mucoromycota</taxon>
        <taxon>Mucoromycotina</taxon>
        <taxon>Mucoromycetes</taxon>
        <taxon>Mucorales</taxon>
        <taxon>Mucorineae</taxon>
        <taxon>Mucoraceae</taxon>
        <taxon>Parasitella</taxon>
    </lineage>
</organism>
<keyword evidence="6" id="KW-0119">Carbohydrate metabolism</keyword>
<gene>
    <name evidence="9" type="primary">PARPA_04259.1 scaffold 12477</name>
</gene>
<dbReference type="PANTHER" id="PTHR47779:SF1">
    <property type="entry name" value="SYNTHASE (CCG-9), PUTATIVE (AFU_ORTHOLOGUE AFUA_3G12100)-RELATED"/>
    <property type="match status" value="1"/>
</dbReference>
<evidence type="ECO:0000313" key="9">
    <source>
        <dbReference type="EMBL" id="CEP10543.1"/>
    </source>
</evidence>
<keyword evidence="4" id="KW-0328">Glycosyltransferase</keyword>
<dbReference type="SUPFAM" id="SSF53756">
    <property type="entry name" value="UDP-Glycosyltransferase/glycogen phosphorylase"/>
    <property type="match status" value="1"/>
</dbReference>
<dbReference type="GO" id="GO:0016757">
    <property type="term" value="F:glycosyltransferase activity"/>
    <property type="evidence" value="ECO:0007669"/>
    <property type="project" value="UniProtKB-KW"/>
</dbReference>
<evidence type="ECO:0000256" key="1">
    <source>
        <dbReference type="ARBA" id="ARBA00009481"/>
    </source>
</evidence>
<dbReference type="Pfam" id="PF21269">
    <property type="entry name" value="TreT_GT1"/>
    <property type="match status" value="1"/>
</dbReference>
<accession>A0A0B7N537</accession>
<dbReference type="InterPro" id="IPR001296">
    <property type="entry name" value="Glyco_trans_1"/>
</dbReference>
<evidence type="ECO:0000259" key="7">
    <source>
        <dbReference type="Pfam" id="PF00534"/>
    </source>
</evidence>
<name>A0A0B7N537_9FUNG</name>
<keyword evidence="3" id="KW-0313">Glucose metabolism</keyword>
<dbReference type="InterPro" id="IPR049438">
    <property type="entry name" value="TreT_GT1"/>
</dbReference>
<dbReference type="InterPro" id="IPR052078">
    <property type="entry name" value="Trehalose_Metab_GTase"/>
</dbReference>
<evidence type="ECO:0000259" key="8">
    <source>
        <dbReference type="Pfam" id="PF21269"/>
    </source>
</evidence>
<feature type="domain" description="Trehalose synthase N-terminal" evidence="8">
    <location>
        <begin position="224"/>
        <end position="381"/>
    </location>
</feature>
<dbReference type="EMBL" id="LN724412">
    <property type="protein sequence ID" value="CEP10543.1"/>
    <property type="molecule type" value="Genomic_DNA"/>
</dbReference>
<dbReference type="STRING" id="35722.A0A0B7N537"/>
<keyword evidence="10" id="KW-1185">Reference proteome</keyword>
<dbReference type="AlphaFoldDB" id="A0A0B7N537"/>
<comment type="subunit">
    <text evidence="2">Homodimer.</text>
</comment>
<evidence type="ECO:0000256" key="6">
    <source>
        <dbReference type="ARBA" id="ARBA00023277"/>
    </source>
</evidence>
<evidence type="ECO:0000313" key="10">
    <source>
        <dbReference type="Proteomes" id="UP000054107"/>
    </source>
</evidence>